<dbReference type="Proteomes" id="UP001153636">
    <property type="component" value="Chromosome 7"/>
</dbReference>
<gene>
    <name evidence="13" type="ORF">PSYICH_LOCUS13835</name>
</gene>
<evidence type="ECO:0000256" key="6">
    <source>
        <dbReference type="ARBA" id="ARBA00022801"/>
    </source>
</evidence>
<evidence type="ECO:0000256" key="2">
    <source>
        <dbReference type="ARBA" id="ARBA00010015"/>
    </source>
</evidence>
<proteinExistence type="inferred from homology"/>
<feature type="domain" description="ERCC4" evidence="12">
    <location>
        <begin position="660"/>
        <end position="740"/>
    </location>
</feature>
<dbReference type="Gene3D" id="3.40.50.10130">
    <property type="match status" value="1"/>
</dbReference>
<dbReference type="Pfam" id="PF02732">
    <property type="entry name" value="ERCC4"/>
    <property type="match status" value="1"/>
</dbReference>
<evidence type="ECO:0000256" key="5">
    <source>
        <dbReference type="ARBA" id="ARBA00022763"/>
    </source>
</evidence>
<keyword evidence="9" id="KW-0539">Nucleus</keyword>
<evidence type="ECO:0000256" key="11">
    <source>
        <dbReference type="SAM" id="MobiDB-lite"/>
    </source>
</evidence>
<keyword evidence="4" id="KW-0255">Endonuclease</keyword>
<evidence type="ECO:0000313" key="13">
    <source>
        <dbReference type="EMBL" id="CAH1113748.1"/>
    </source>
</evidence>
<comment type="similarity">
    <text evidence="2">Belongs to the XPF family.</text>
</comment>
<evidence type="ECO:0000259" key="12">
    <source>
        <dbReference type="SMART" id="SM00891"/>
    </source>
</evidence>
<keyword evidence="7" id="KW-0238">DNA-binding</keyword>
<evidence type="ECO:0000256" key="1">
    <source>
        <dbReference type="ARBA" id="ARBA00004123"/>
    </source>
</evidence>
<evidence type="ECO:0000313" key="14">
    <source>
        <dbReference type="Proteomes" id="UP001153636"/>
    </source>
</evidence>
<feature type="region of interest" description="Disordered" evidence="11">
    <location>
        <begin position="438"/>
        <end position="481"/>
    </location>
</feature>
<dbReference type="InterPro" id="IPR006167">
    <property type="entry name" value="XPF"/>
</dbReference>
<comment type="subcellular location">
    <subcellularLocation>
        <location evidence="1">Nucleus</location>
    </subcellularLocation>
</comment>
<feature type="compositionally biased region" description="Basic and acidic residues" evidence="11">
    <location>
        <begin position="454"/>
        <end position="473"/>
    </location>
</feature>
<dbReference type="PANTHER" id="PTHR10150">
    <property type="entry name" value="DNA REPAIR ENDONUCLEASE XPF"/>
    <property type="match status" value="1"/>
</dbReference>
<keyword evidence="6" id="KW-0378">Hydrolase</keyword>
<dbReference type="GO" id="GO:0000712">
    <property type="term" value="P:resolution of meiotic recombination intermediates"/>
    <property type="evidence" value="ECO:0007669"/>
    <property type="project" value="TreeGrafter"/>
</dbReference>
<dbReference type="PANTHER" id="PTHR10150:SF0">
    <property type="entry name" value="DNA REPAIR ENDONUCLEASE XPF"/>
    <property type="match status" value="1"/>
</dbReference>
<keyword evidence="14" id="KW-1185">Reference proteome</keyword>
<organism evidence="13 14">
    <name type="scientific">Psylliodes chrysocephalus</name>
    <dbReference type="NCBI Taxonomy" id="3402493"/>
    <lineage>
        <taxon>Eukaryota</taxon>
        <taxon>Metazoa</taxon>
        <taxon>Ecdysozoa</taxon>
        <taxon>Arthropoda</taxon>
        <taxon>Hexapoda</taxon>
        <taxon>Insecta</taxon>
        <taxon>Pterygota</taxon>
        <taxon>Neoptera</taxon>
        <taxon>Endopterygota</taxon>
        <taxon>Coleoptera</taxon>
        <taxon>Polyphaga</taxon>
        <taxon>Cucujiformia</taxon>
        <taxon>Chrysomeloidea</taxon>
        <taxon>Chrysomelidae</taxon>
        <taxon>Galerucinae</taxon>
        <taxon>Alticini</taxon>
        <taxon>Psylliodes</taxon>
    </lineage>
</organism>
<keyword evidence="3" id="KW-0540">Nuclease</keyword>
<accession>A0A9P0DBL5</accession>
<evidence type="ECO:0000256" key="8">
    <source>
        <dbReference type="ARBA" id="ARBA00023204"/>
    </source>
</evidence>
<keyword evidence="8" id="KW-0234">DNA repair</keyword>
<dbReference type="SMART" id="SM00891">
    <property type="entry name" value="ERCC4"/>
    <property type="match status" value="1"/>
</dbReference>
<evidence type="ECO:0000256" key="7">
    <source>
        <dbReference type="ARBA" id="ARBA00023125"/>
    </source>
</evidence>
<name>A0A9P0DBL5_9CUCU</name>
<dbReference type="AlphaFoldDB" id="A0A9P0DBL5"/>
<dbReference type="InterPro" id="IPR047520">
    <property type="entry name" value="XPF_nuclease"/>
</dbReference>
<dbReference type="GO" id="GO:0000014">
    <property type="term" value="F:single-stranded DNA endodeoxyribonuclease activity"/>
    <property type="evidence" value="ECO:0007669"/>
    <property type="project" value="TreeGrafter"/>
</dbReference>
<dbReference type="GO" id="GO:0000110">
    <property type="term" value="C:nucleotide-excision repair factor 1 complex"/>
    <property type="evidence" value="ECO:0007669"/>
    <property type="project" value="TreeGrafter"/>
</dbReference>
<evidence type="ECO:0000256" key="3">
    <source>
        <dbReference type="ARBA" id="ARBA00022722"/>
    </source>
</evidence>
<dbReference type="FunFam" id="3.40.50.10130:FF:000002">
    <property type="entry name" value="DNA repair endonuclease XPF"/>
    <property type="match status" value="1"/>
</dbReference>
<evidence type="ECO:0000256" key="4">
    <source>
        <dbReference type="ARBA" id="ARBA00022759"/>
    </source>
</evidence>
<evidence type="ECO:0000256" key="9">
    <source>
        <dbReference type="ARBA" id="ARBA00023242"/>
    </source>
</evidence>
<dbReference type="InterPro" id="IPR011335">
    <property type="entry name" value="Restrct_endonuc-II-like"/>
</dbReference>
<dbReference type="NCBIfam" id="TIGR00596">
    <property type="entry name" value="rad1"/>
    <property type="match status" value="1"/>
</dbReference>
<dbReference type="SUPFAM" id="SSF52980">
    <property type="entry name" value="Restriction endonuclease-like"/>
    <property type="match status" value="1"/>
</dbReference>
<dbReference type="GO" id="GO:0003684">
    <property type="term" value="F:damaged DNA binding"/>
    <property type="evidence" value="ECO:0007669"/>
    <property type="project" value="TreeGrafter"/>
</dbReference>
<evidence type="ECO:0000256" key="10">
    <source>
        <dbReference type="ARBA" id="ARBA00072370"/>
    </source>
</evidence>
<dbReference type="GO" id="GO:0000724">
    <property type="term" value="P:double-strand break repair via homologous recombination"/>
    <property type="evidence" value="ECO:0007669"/>
    <property type="project" value="TreeGrafter"/>
</dbReference>
<dbReference type="InterPro" id="IPR010994">
    <property type="entry name" value="RuvA_2-like"/>
</dbReference>
<dbReference type="GO" id="GO:1901255">
    <property type="term" value="P:nucleotide-excision repair involved in interstrand cross-link repair"/>
    <property type="evidence" value="ECO:0007669"/>
    <property type="project" value="TreeGrafter"/>
</dbReference>
<dbReference type="CDD" id="cd20078">
    <property type="entry name" value="XPF_nuclease_XPF_euk"/>
    <property type="match status" value="1"/>
</dbReference>
<dbReference type="SUPFAM" id="SSF47781">
    <property type="entry name" value="RuvA domain 2-like"/>
    <property type="match status" value="1"/>
</dbReference>
<feature type="region of interest" description="Disordered" evidence="11">
    <location>
        <begin position="880"/>
        <end position="901"/>
    </location>
</feature>
<dbReference type="GO" id="GO:0003697">
    <property type="term" value="F:single-stranded DNA binding"/>
    <property type="evidence" value="ECO:0007669"/>
    <property type="project" value="InterPro"/>
</dbReference>
<dbReference type="EMBL" id="OV651819">
    <property type="protein sequence ID" value="CAH1113748.1"/>
    <property type="molecule type" value="Genomic_DNA"/>
</dbReference>
<protein>
    <recommendedName>
        <fullName evidence="10">DNA repair endonuclease XPF</fullName>
    </recommendedName>
</protein>
<keyword evidence="5" id="KW-0227">DNA damage</keyword>
<feature type="non-terminal residue" evidence="13">
    <location>
        <position position="901"/>
    </location>
</feature>
<sequence length="901" mass="104241">MSAGGSQIENLLENVELKQMLDFETQIFLDLVHNDGLVVASKGINLDLVITNLLKVYCDPGNLVLVLNASEIEEKHYKEQLNDPNVYTITFNSSIKDREDIYLSGGIHFVTTRILVVDLLKKRLPIEKITGIVVLKAHSIFESCQEAFVLRLYRQSNKTGFIKAFTNNVQSFTVGYGHVEKVMRALFVKELYIWPRFHKSILQSLKIRQPNVIELHIPISEKMKKIQTYTLELMNLTVKELKRLNKTIELQEITVENCLTKKFHKILQAQLDVIWHQLSKRSLQLVSDLKTLRHLMITMFHSDPVSFYSTVKEYRTKEYVQTANWVLLDPADLLFSQADTFIFNADREFHPDFCPKWNPLLEILKVEIPAEMKKRDISDSTILILCSDYKSCYQLKQILTNGPHYYLYMTAAFRCKLPIKKVSKAFRVTDRIPEEIVIPTDKKETPQSSKNKKLKTDDSKSNSPESESKKTAEEPTDDEDFQNSYILTMSQTILEDKQDSANKSDYVFEPFTQMENMDLTHICQSVNEPKILIQTFKGSNEFINLQNTLENVRPDFIIMYHCSMTAVREIEMYEAHRQTEEAVKVYFLLHADTVEEQSYLTTLRREKEAFEYLIQTKSTMVIPADQDGKSEECSSLQMDVASPKKNTREGGKEQAAKKQMIIVDMREFRSELPALIHKRGIDIEPITISIGDYILTPEICVERKSISDLIGSLNTGRLYQQCTNMSRYYTKPMLLIEFDRNKQFGWQSNYMISSDSNSFDVQQRLLVLTLHFPKLKIIWSPSPYASAQLFEELKLGKEDPNVQYASSLGGEQDLDVIQSKYNSNIYDFVYKLPGITSKNIDMFLRKGVSLNEVVKKSEEELKEILGNSVDAQALYSFIHNEHKPKQEAEDNKQKDKQKTRF</sequence>
<dbReference type="Gene3D" id="1.10.150.20">
    <property type="entry name" value="5' to 3' exonuclease, C-terminal subdomain"/>
    <property type="match status" value="1"/>
</dbReference>
<dbReference type="OrthoDB" id="361020at2759"/>
<dbReference type="InterPro" id="IPR006166">
    <property type="entry name" value="ERCC4_domain"/>
</dbReference>
<reference evidence="13" key="1">
    <citation type="submission" date="2022-01" db="EMBL/GenBank/DDBJ databases">
        <authorList>
            <person name="King R."/>
        </authorList>
    </citation>
    <scope>NUCLEOTIDE SEQUENCE</scope>
</reference>